<dbReference type="OrthoDB" id="9810140at2"/>
<feature type="domain" description="HTH merR-type" evidence="3">
    <location>
        <begin position="7"/>
        <end position="77"/>
    </location>
</feature>
<dbReference type="Gene3D" id="1.10.1660.10">
    <property type="match status" value="1"/>
</dbReference>
<dbReference type="InterPro" id="IPR000551">
    <property type="entry name" value="MerR-type_HTH_dom"/>
</dbReference>
<dbReference type="EMBL" id="CP018099">
    <property type="protein sequence ID" value="APF19387.1"/>
    <property type="molecule type" value="Genomic_DNA"/>
</dbReference>
<accession>H1XNQ0</accession>
<keyword evidence="6" id="KW-1185">Reference proteome</keyword>
<evidence type="ECO:0000313" key="5">
    <source>
        <dbReference type="EMBL" id="EHO43288.1"/>
    </source>
</evidence>
<gene>
    <name evidence="4" type="ORF">Cabys_2638</name>
    <name evidence="5" type="ORF">Calab_3691</name>
</gene>
<proteinExistence type="predicted"/>
<dbReference type="Proteomes" id="UP000004671">
    <property type="component" value="Chromosome"/>
</dbReference>
<organism evidence="5 6">
    <name type="scientific">Caldithrix abyssi DSM 13497</name>
    <dbReference type="NCBI Taxonomy" id="880073"/>
    <lineage>
        <taxon>Bacteria</taxon>
        <taxon>Pseudomonadati</taxon>
        <taxon>Calditrichota</taxon>
        <taxon>Calditrichia</taxon>
        <taxon>Calditrichales</taxon>
        <taxon>Calditrichaceae</taxon>
        <taxon>Caldithrix</taxon>
    </lineage>
</organism>
<dbReference type="Proteomes" id="UP000183868">
    <property type="component" value="Chromosome"/>
</dbReference>
<dbReference type="PANTHER" id="PTHR30204">
    <property type="entry name" value="REDOX-CYCLING DRUG-SENSING TRANSCRIPTIONAL ACTIVATOR SOXR"/>
    <property type="match status" value="1"/>
</dbReference>
<keyword evidence="1 4" id="KW-0238">DNA-binding</keyword>
<dbReference type="PROSITE" id="PS50937">
    <property type="entry name" value="HTH_MERR_2"/>
    <property type="match status" value="1"/>
</dbReference>
<dbReference type="InterPro" id="IPR009061">
    <property type="entry name" value="DNA-bd_dom_put_sf"/>
</dbReference>
<dbReference type="STRING" id="880073.Cabys_2638"/>
<feature type="region of interest" description="Disordered" evidence="2">
    <location>
        <begin position="85"/>
        <end position="106"/>
    </location>
</feature>
<dbReference type="PaxDb" id="880073-Calab_3691"/>
<dbReference type="InterPro" id="IPR047057">
    <property type="entry name" value="MerR_fam"/>
</dbReference>
<dbReference type="SUPFAM" id="SSF46955">
    <property type="entry name" value="Putative DNA-binding domain"/>
    <property type="match status" value="1"/>
</dbReference>
<dbReference type="eggNOG" id="COG0789">
    <property type="taxonomic scope" value="Bacteria"/>
</dbReference>
<evidence type="ECO:0000259" key="3">
    <source>
        <dbReference type="PROSITE" id="PS50937"/>
    </source>
</evidence>
<dbReference type="HOGENOM" id="CLU_045945_4_1_0"/>
<dbReference type="SMART" id="SM00422">
    <property type="entry name" value="HTH_MERR"/>
    <property type="match status" value="1"/>
</dbReference>
<dbReference type="FunCoup" id="H1XNQ0">
    <property type="interactions" value="166"/>
</dbReference>
<protein>
    <submittedName>
        <fullName evidence="4">DNA-binding transcriptional regulator, MerR family</fullName>
    </submittedName>
    <submittedName>
        <fullName evidence="5">Regulatory protein MerR</fullName>
    </submittedName>
</protein>
<dbReference type="Pfam" id="PF13411">
    <property type="entry name" value="MerR_1"/>
    <property type="match status" value="1"/>
</dbReference>
<dbReference type="AlphaFoldDB" id="H1XNQ0"/>
<evidence type="ECO:0000313" key="7">
    <source>
        <dbReference type="Proteomes" id="UP000183868"/>
    </source>
</evidence>
<reference evidence="5 6" key="1">
    <citation type="submission" date="2011-09" db="EMBL/GenBank/DDBJ databases">
        <title>The permanent draft genome of Caldithrix abyssi DSM 13497.</title>
        <authorList>
            <consortium name="US DOE Joint Genome Institute (JGI-PGF)"/>
            <person name="Lucas S."/>
            <person name="Han J."/>
            <person name="Lapidus A."/>
            <person name="Bruce D."/>
            <person name="Goodwin L."/>
            <person name="Pitluck S."/>
            <person name="Peters L."/>
            <person name="Kyrpides N."/>
            <person name="Mavromatis K."/>
            <person name="Ivanova N."/>
            <person name="Mikhailova N."/>
            <person name="Chertkov O."/>
            <person name="Detter J.C."/>
            <person name="Tapia R."/>
            <person name="Han C."/>
            <person name="Land M."/>
            <person name="Hauser L."/>
            <person name="Markowitz V."/>
            <person name="Cheng J.-F."/>
            <person name="Hugenholtz P."/>
            <person name="Woyke T."/>
            <person name="Wu D."/>
            <person name="Spring S."/>
            <person name="Brambilla E."/>
            <person name="Klenk H.-P."/>
            <person name="Eisen J.A."/>
        </authorList>
    </citation>
    <scope>NUCLEOTIDE SEQUENCE [LARGE SCALE GENOMIC DNA]</scope>
    <source>
        <strain evidence="5 6">DSM 13497</strain>
    </source>
</reference>
<reference evidence="4 7" key="2">
    <citation type="submission" date="2016-11" db="EMBL/GenBank/DDBJ databases">
        <title>Genomic analysis of Caldithrix abyssi and proposal of a novel bacterial phylum Caldithrichaeota.</title>
        <authorList>
            <person name="Kublanov I."/>
            <person name="Sigalova O."/>
            <person name="Gavrilov S."/>
            <person name="Lebedinsky A."/>
            <person name="Ivanova N."/>
            <person name="Daum C."/>
            <person name="Reddy T."/>
            <person name="Klenk H.P."/>
            <person name="Goker M."/>
            <person name="Reva O."/>
            <person name="Miroshnichenko M."/>
            <person name="Kyprides N."/>
            <person name="Woyke T."/>
            <person name="Gelfand M."/>
        </authorList>
    </citation>
    <scope>NUCLEOTIDE SEQUENCE [LARGE SCALE GENOMIC DNA]</scope>
    <source>
        <strain evidence="4 7">LF13</strain>
    </source>
</reference>
<dbReference type="GO" id="GO:0003700">
    <property type="term" value="F:DNA-binding transcription factor activity"/>
    <property type="evidence" value="ECO:0007669"/>
    <property type="project" value="InterPro"/>
</dbReference>
<dbReference type="RefSeq" id="WP_006930861.1">
    <property type="nucleotide sequence ID" value="NZ_CM001402.1"/>
</dbReference>
<evidence type="ECO:0000256" key="2">
    <source>
        <dbReference type="SAM" id="MobiDB-lite"/>
    </source>
</evidence>
<dbReference type="GO" id="GO:0003677">
    <property type="term" value="F:DNA binding"/>
    <property type="evidence" value="ECO:0007669"/>
    <property type="project" value="UniProtKB-KW"/>
</dbReference>
<dbReference type="KEGG" id="caby:Cabys_2638"/>
<sequence>MSEKGPFYTIGQVAEYFDLPQSVLRYWETVFDALSPMKSPGGSRRYSDRDLKIISEIKQLLYQRGFTIKGANKLLNQKYHIQQTSAESKKETVKKKAPISKATVKDSNNEKNRQILNQVIRELKEIVNTLENDVVS</sequence>
<evidence type="ECO:0000313" key="6">
    <source>
        <dbReference type="Proteomes" id="UP000004671"/>
    </source>
</evidence>
<dbReference type="EMBL" id="CM001402">
    <property type="protein sequence ID" value="EHO43288.1"/>
    <property type="molecule type" value="Genomic_DNA"/>
</dbReference>
<evidence type="ECO:0000313" key="4">
    <source>
        <dbReference type="EMBL" id="APF19387.1"/>
    </source>
</evidence>
<dbReference type="InParanoid" id="H1XNQ0"/>
<dbReference type="CDD" id="cd04765">
    <property type="entry name" value="HTH_MlrA-like_sg2"/>
    <property type="match status" value="1"/>
</dbReference>
<name>H1XNQ0_CALAY</name>
<dbReference type="PANTHER" id="PTHR30204:SF15">
    <property type="entry name" value="BLL5018 PROTEIN"/>
    <property type="match status" value="1"/>
</dbReference>
<evidence type="ECO:0000256" key="1">
    <source>
        <dbReference type="ARBA" id="ARBA00023125"/>
    </source>
</evidence>